<keyword evidence="5" id="KW-0598">Phosphotransferase system</keyword>
<keyword evidence="2" id="KW-0597">Phosphoprotein</keyword>
<reference evidence="11 12" key="1">
    <citation type="submission" date="2018-01" db="EMBL/GenBank/DDBJ databases">
        <title>Superficieibacter electus gen. nov., sp. nov., an extended-spectrum beta-lactamase possessing member of the Enterobacteriaceae family, isolated from intensive care unit surfaces.</title>
        <authorList>
            <person name="Potter R.F."/>
            <person name="D'Souza A.W."/>
        </authorList>
    </citation>
    <scope>NUCLEOTIDE SEQUENCE [LARGE SCALE GENOMIC DNA]</scope>
    <source>
        <strain evidence="10 12">BP-1</strain>
        <strain evidence="9 11">BP-2</strain>
    </source>
</reference>
<evidence type="ECO:0000256" key="6">
    <source>
        <dbReference type="ARBA" id="ARBA00022777"/>
    </source>
</evidence>
<dbReference type="Proteomes" id="UP000247005">
    <property type="component" value="Unassembled WGS sequence"/>
</dbReference>
<evidence type="ECO:0000256" key="5">
    <source>
        <dbReference type="ARBA" id="ARBA00022683"/>
    </source>
</evidence>
<evidence type="ECO:0000256" key="2">
    <source>
        <dbReference type="ARBA" id="ARBA00022553"/>
    </source>
</evidence>
<dbReference type="GO" id="GO:0009401">
    <property type="term" value="P:phosphoenolpyruvate-dependent sugar phosphotransferase system"/>
    <property type="evidence" value="ECO:0007669"/>
    <property type="project" value="UniProtKB-KW"/>
</dbReference>
<dbReference type="CDD" id="cd05564">
    <property type="entry name" value="PTS_IIB_chitobiose_lichenan"/>
    <property type="match status" value="1"/>
</dbReference>
<keyword evidence="6" id="KW-0418">Kinase</keyword>
<dbReference type="OrthoDB" id="9808134at2"/>
<dbReference type="GO" id="GO:0016301">
    <property type="term" value="F:kinase activity"/>
    <property type="evidence" value="ECO:0007669"/>
    <property type="project" value="UniProtKB-KW"/>
</dbReference>
<evidence type="ECO:0000259" key="8">
    <source>
        <dbReference type="PROSITE" id="PS51100"/>
    </source>
</evidence>
<protein>
    <submittedName>
        <fullName evidence="10">PTS sugar transporter subunit IIB</fullName>
    </submittedName>
</protein>
<dbReference type="Pfam" id="PF02302">
    <property type="entry name" value="PTS_IIB"/>
    <property type="match status" value="1"/>
</dbReference>
<evidence type="ECO:0000313" key="9">
    <source>
        <dbReference type="EMBL" id="POP47777.1"/>
    </source>
</evidence>
<gene>
    <name evidence="10" type="ORF">CHU32_01145</name>
    <name evidence="9" type="ORF">CHU33_01140</name>
</gene>
<dbReference type="PANTHER" id="PTHR34581">
    <property type="entry name" value="PTS SYSTEM N,N'-DIACETYLCHITOBIOSE-SPECIFIC EIIB COMPONENT"/>
    <property type="match status" value="1"/>
</dbReference>
<dbReference type="SUPFAM" id="SSF52794">
    <property type="entry name" value="PTS system IIB component-like"/>
    <property type="match status" value="1"/>
</dbReference>
<dbReference type="PANTHER" id="PTHR34581:SF2">
    <property type="entry name" value="PTS SYSTEM N,N'-DIACETYLCHITOBIOSE-SPECIFIC EIIB COMPONENT"/>
    <property type="match status" value="1"/>
</dbReference>
<name>A0A2P5GW55_9ENTR</name>
<evidence type="ECO:0000256" key="1">
    <source>
        <dbReference type="ARBA" id="ARBA00022448"/>
    </source>
</evidence>
<keyword evidence="1" id="KW-0813">Transport</keyword>
<keyword evidence="4" id="KW-0808">Transferase</keyword>
<organism evidence="10 12">
    <name type="scientific">Superficieibacter electus</name>
    <dbReference type="NCBI Taxonomy" id="2022662"/>
    <lineage>
        <taxon>Bacteria</taxon>
        <taxon>Pseudomonadati</taxon>
        <taxon>Pseudomonadota</taxon>
        <taxon>Gammaproteobacteria</taxon>
        <taxon>Enterobacterales</taxon>
        <taxon>Enterobacteriaceae</taxon>
        <taxon>Superficieibacter</taxon>
    </lineage>
</organism>
<evidence type="ECO:0000256" key="7">
    <source>
        <dbReference type="PROSITE-ProRule" id="PRU00423"/>
    </source>
</evidence>
<evidence type="ECO:0000313" key="10">
    <source>
        <dbReference type="EMBL" id="POP50790.1"/>
    </source>
</evidence>
<keyword evidence="3 10" id="KW-0762">Sugar transport</keyword>
<sequence length="102" mass="11343">MKKILLICNEGMSTGFLCNKMNEYAQQQGLDIHAWAVPESALEGQYQEADIVLLGPQIGYLMESIRKRVHNTLPVDAISPIDFGRINAKSVVEQALSLINKN</sequence>
<dbReference type="InterPro" id="IPR003501">
    <property type="entry name" value="PTS_EIIB_2/3"/>
</dbReference>
<dbReference type="InterPro" id="IPR036095">
    <property type="entry name" value="PTS_EIIB-like_sf"/>
</dbReference>
<feature type="modified residue" description="Phosphocysteine; by EIIA" evidence="7">
    <location>
        <position position="8"/>
    </location>
</feature>
<dbReference type="PROSITE" id="PS51100">
    <property type="entry name" value="PTS_EIIB_TYPE_3"/>
    <property type="match status" value="1"/>
</dbReference>
<dbReference type="GO" id="GO:0008982">
    <property type="term" value="F:protein-N(PI)-phosphohistidine-sugar phosphotransferase activity"/>
    <property type="evidence" value="ECO:0007669"/>
    <property type="project" value="InterPro"/>
</dbReference>
<proteinExistence type="predicted"/>
<feature type="domain" description="PTS EIIB type-3" evidence="8">
    <location>
        <begin position="1"/>
        <end position="102"/>
    </location>
</feature>
<accession>A0A2P5GW55</accession>
<dbReference type="EMBL" id="PQGD01000001">
    <property type="protein sequence ID" value="POP50790.1"/>
    <property type="molecule type" value="Genomic_DNA"/>
</dbReference>
<keyword evidence="11" id="KW-1185">Reference proteome</keyword>
<dbReference type="AlphaFoldDB" id="A0A2P5GW55"/>
<dbReference type="RefSeq" id="WP_103674250.1">
    <property type="nucleotide sequence ID" value="NZ_PQGD01000001.1"/>
</dbReference>
<dbReference type="InterPro" id="IPR051819">
    <property type="entry name" value="PTS_sugar-specific_EIIB"/>
</dbReference>
<dbReference type="Gene3D" id="3.40.50.2300">
    <property type="match status" value="1"/>
</dbReference>
<evidence type="ECO:0000313" key="12">
    <source>
        <dbReference type="Proteomes" id="UP000247005"/>
    </source>
</evidence>
<dbReference type="EMBL" id="PQGE01000001">
    <property type="protein sequence ID" value="POP47777.1"/>
    <property type="molecule type" value="Genomic_DNA"/>
</dbReference>
<comment type="caution">
    <text evidence="10">The sequence shown here is derived from an EMBL/GenBank/DDBJ whole genome shotgun (WGS) entry which is preliminary data.</text>
</comment>
<dbReference type="Proteomes" id="UP000237073">
    <property type="component" value="Unassembled WGS sequence"/>
</dbReference>
<evidence type="ECO:0000256" key="3">
    <source>
        <dbReference type="ARBA" id="ARBA00022597"/>
    </source>
</evidence>
<dbReference type="InterPro" id="IPR013012">
    <property type="entry name" value="PTS_EIIB_3"/>
</dbReference>
<evidence type="ECO:0000313" key="11">
    <source>
        <dbReference type="Proteomes" id="UP000237073"/>
    </source>
</evidence>
<evidence type="ECO:0000256" key="4">
    <source>
        <dbReference type="ARBA" id="ARBA00022679"/>
    </source>
</evidence>